<protein>
    <submittedName>
        <fullName evidence="2">Uncharacterized protein</fullName>
    </submittedName>
</protein>
<keyword evidence="3" id="KW-1185">Reference proteome</keyword>
<evidence type="ECO:0000256" key="1">
    <source>
        <dbReference type="SAM" id="MobiDB-lite"/>
    </source>
</evidence>
<dbReference type="Proteomes" id="UP000076881">
    <property type="component" value="Unassembled WGS sequence"/>
</dbReference>
<reference evidence="2 3" key="1">
    <citation type="journal article" date="2016" name="Genome Biol. Evol.">
        <title>Divergent and convergent evolution of fungal pathogenicity.</title>
        <authorList>
            <person name="Shang Y."/>
            <person name="Xiao G."/>
            <person name="Zheng P."/>
            <person name="Cen K."/>
            <person name="Zhan S."/>
            <person name="Wang C."/>
        </authorList>
    </citation>
    <scope>NUCLEOTIDE SEQUENCE [LARGE SCALE GENOMIC DNA]</scope>
    <source>
        <strain evidence="2 3">RCEF 1005</strain>
    </source>
</reference>
<dbReference type="EMBL" id="AZHF01000008">
    <property type="protein sequence ID" value="OAA71736.1"/>
    <property type="molecule type" value="Genomic_DNA"/>
</dbReference>
<sequence>MAPVTCQLLDMQGRGVRGIQVTLYCETVFSHKVLEFRSLTDEDGGISMWFSSLSNYRATQLEPRLLDTSLLQDAQLTLFADSSRPNTPRNMACINLQLLSDALPAVIIHLAGTPQIEYRAQAVASPVNEWYHNVNQNADQPQAISPLQLPSPLVRLDPAAAPSINRKRKRDTEADESAEKRLKMVW</sequence>
<feature type="compositionally biased region" description="Basic and acidic residues" evidence="1">
    <location>
        <begin position="177"/>
        <end position="186"/>
    </location>
</feature>
<comment type="caution">
    <text evidence="2">The sequence shown here is derived from an EMBL/GenBank/DDBJ whole genome shotgun (WGS) entry which is preliminary data.</text>
</comment>
<evidence type="ECO:0000313" key="2">
    <source>
        <dbReference type="EMBL" id="OAA71736.1"/>
    </source>
</evidence>
<accession>A0A168CSJ6</accession>
<dbReference type="AlphaFoldDB" id="A0A168CSJ6"/>
<gene>
    <name evidence="2" type="ORF">LEL_08971</name>
</gene>
<dbReference type="OrthoDB" id="4896611at2759"/>
<organism evidence="2 3">
    <name type="scientific">Akanthomyces lecanii RCEF 1005</name>
    <dbReference type="NCBI Taxonomy" id="1081108"/>
    <lineage>
        <taxon>Eukaryota</taxon>
        <taxon>Fungi</taxon>
        <taxon>Dikarya</taxon>
        <taxon>Ascomycota</taxon>
        <taxon>Pezizomycotina</taxon>
        <taxon>Sordariomycetes</taxon>
        <taxon>Hypocreomycetidae</taxon>
        <taxon>Hypocreales</taxon>
        <taxon>Cordycipitaceae</taxon>
        <taxon>Akanthomyces</taxon>
        <taxon>Cordyceps confragosa</taxon>
    </lineage>
</organism>
<evidence type="ECO:0000313" key="3">
    <source>
        <dbReference type="Proteomes" id="UP000076881"/>
    </source>
</evidence>
<name>A0A168CSJ6_CORDF</name>
<feature type="region of interest" description="Disordered" evidence="1">
    <location>
        <begin position="158"/>
        <end position="186"/>
    </location>
</feature>
<proteinExistence type="predicted"/>